<reference evidence="1" key="1">
    <citation type="journal article" date="2010" name="ISME J.">
        <title>Metagenome of the Mediterranean deep chlorophyll maximum studied by direct and fosmid library 454 pyrosequencing.</title>
        <authorList>
            <person name="Ghai R."/>
            <person name="Martin-Cuadrado A.B."/>
            <person name="Molto A.G."/>
            <person name="Heredia I.G."/>
            <person name="Cabrera R."/>
            <person name="Martin J."/>
            <person name="Verdu M."/>
            <person name="Deschamps P."/>
            <person name="Moreira D."/>
            <person name="Lopez-Garcia P."/>
            <person name="Mira A."/>
            <person name="Rodriguez-Valera F."/>
        </authorList>
    </citation>
    <scope>NUCLEOTIDE SEQUENCE</scope>
</reference>
<dbReference type="AlphaFoldDB" id="D6PLH1"/>
<organism evidence="1">
    <name type="scientific">uncultured organism MedDCM-OCT-S11-C359</name>
    <dbReference type="NCBI Taxonomy" id="743661"/>
    <lineage>
        <taxon>unclassified sequences</taxon>
        <taxon>environmental samples</taxon>
    </lineage>
</organism>
<protein>
    <submittedName>
        <fullName evidence="1">Uncharacterized protein</fullName>
    </submittedName>
</protein>
<name>D6PLH1_9ZZZZ</name>
<evidence type="ECO:0000313" key="1">
    <source>
        <dbReference type="EMBL" id="ADD96572.1"/>
    </source>
</evidence>
<sequence>MTTNIKDYSTTQSSNTSLNGISVAEGMLPSNLNNAIRALMKNTRDWFNDAQWVEYGDGSGAYTAAYASGTSFTINGADVTSIYHAGRRIKLIATTPGTILVQYLVLHFLQIQQLI</sequence>
<proteinExistence type="predicted"/>
<accession>D6PLH1</accession>
<dbReference type="EMBL" id="GU943148">
    <property type="protein sequence ID" value="ADD96572.1"/>
    <property type="molecule type" value="Genomic_DNA"/>
</dbReference>